<evidence type="ECO:0000313" key="1">
    <source>
        <dbReference type="EMBL" id="WAI00518.1"/>
    </source>
</evidence>
<organism evidence="1 2">
    <name type="scientific">Methanogenium organophilum</name>
    <dbReference type="NCBI Taxonomy" id="2199"/>
    <lineage>
        <taxon>Archaea</taxon>
        <taxon>Methanobacteriati</taxon>
        <taxon>Methanobacteriota</taxon>
        <taxon>Stenosarchaea group</taxon>
        <taxon>Methanomicrobia</taxon>
        <taxon>Methanomicrobiales</taxon>
        <taxon>Methanomicrobiaceae</taxon>
        <taxon>Methanogenium</taxon>
    </lineage>
</organism>
<proteinExistence type="predicted"/>
<evidence type="ECO:0000313" key="2">
    <source>
        <dbReference type="Proteomes" id="UP001163096"/>
    </source>
</evidence>
<dbReference type="RefSeq" id="WP_268185717.1">
    <property type="nucleotide sequence ID" value="NZ_CP113361.1"/>
</dbReference>
<accession>A0A9X9T6M7</accession>
<reference evidence="1" key="1">
    <citation type="submission" date="2022-11" db="EMBL/GenBank/DDBJ databases">
        <title>Complete genome sequence of Methanogenium organophilum DSM 3596.</title>
        <authorList>
            <person name="Chen S.-C."/>
            <person name="Lai S.-J."/>
            <person name="You Y.-T."/>
        </authorList>
    </citation>
    <scope>NUCLEOTIDE SEQUENCE</scope>
    <source>
        <strain evidence="1">DSM 3596</strain>
    </source>
</reference>
<dbReference type="Proteomes" id="UP001163096">
    <property type="component" value="Chromosome"/>
</dbReference>
<name>A0A9X9T6M7_METOG</name>
<sequence length="190" mass="21291">MKKQKSFNYGRTHRMIAITLVMVMVIGVMPAAAADWPVNLNRLNADDSWTNSTISNSTFINLTENEFGSFTDPKARVWNGTTLRKLLGHFDDNDDTTFNSTLAASNYTVKVIGKNKNADRTSIFYSSEITTNTSKFVVADKLNGTYISTAGYPDPKIGTRYYYPLKLHGWGCTDTERSVEEITTFIIDLS</sequence>
<keyword evidence="2" id="KW-1185">Reference proteome</keyword>
<dbReference type="KEGG" id="mou:OU421_08760"/>
<gene>
    <name evidence="1" type="ORF">OU421_08760</name>
</gene>
<dbReference type="EMBL" id="CP113361">
    <property type="protein sequence ID" value="WAI00518.1"/>
    <property type="molecule type" value="Genomic_DNA"/>
</dbReference>
<protein>
    <submittedName>
        <fullName evidence="1">Uncharacterized protein</fullName>
    </submittedName>
</protein>
<dbReference type="GeneID" id="76835188"/>
<dbReference type="AlphaFoldDB" id="A0A9X9T6M7"/>